<organism evidence="2 3">
    <name type="scientific">Eumeta variegata</name>
    <name type="common">Bagworm moth</name>
    <name type="synonym">Eumeta japonica</name>
    <dbReference type="NCBI Taxonomy" id="151549"/>
    <lineage>
        <taxon>Eukaryota</taxon>
        <taxon>Metazoa</taxon>
        <taxon>Ecdysozoa</taxon>
        <taxon>Arthropoda</taxon>
        <taxon>Hexapoda</taxon>
        <taxon>Insecta</taxon>
        <taxon>Pterygota</taxon>
        <taxon>Neoptera</taxon>
        <taxon>Endopterygota</taxon>
        <taxon>Lepidoptera</taxon>
        <taxon>Glossata</taxon>
        <taxon>Ditrysia</taxon>
        <taxon>Tineoidea</taxon>
        <taxon>Psychidae</taxon>
        <taxon>Oiketicinae</taxon>
        <taxon>Eumeta</taxon>
    </lineage>
</organism>
<keyword evidence="3" id="KW-1185">Reference proteome</keyword>
<dbReference type="Proteomes" id="UP000299102">
    <property type="component" value="Unassembled WGS sequence"/>
</dbReference>
<feature type="region of interest" description="Disordered" evidence="1">
    <location>
        <begin position="152"/>
        <end position="184"/>
    </location>
</feature>
<reference evidence="2 3" key="1">
    <citation type="journal article" date="2019" name="Commun. Biol.">
        <title>The bagworm genome reveals a unique fibroin gene that provides high tensile strength.</title>
        <authorList>
            <person name="Kono N."/>
            <person name="Nakamura H."/>
            <person name="Ohtoshi R."/>
            <person name="Tomita M."/>
            <person name="Numata K."/>
            <person name="Arakawa K."/>
        </authorList>
    </citation>
    <scope>NUCLEOTIDE SEQUENCE [LARGE SCALE GENOMIC DNA]</scope>
</reference>
<comment type="caution">
    <text evidence="2">The sequence shown here is derived from an EMBL/GenBank/DDBJ whole genome shotgun (WGS) entry which is preliminary data.</text>
</comment>
<protein>
    <submittedName>
        <fullName evidence="2">Uncharacterized protein</fullName>
    </submittedName>
</protein>
<evidence type="ECO:0000256" key="1">
    <source>
        <dbReference type="SAM" id="MobiDB-lite"/>
    </source>
</evidence>
<feature type="compositionally biased region" description="Basic and acidic residues" evidence="1">
    <location>
        <begin position="161"/>
        <end position="176"/>
    </location>
</feature>
<gene>
    <name evidence="2" type="ORF">EVAR_86880_1</name>
</gene>
<sequence length="201" mass="22886">MSFYAHFRCSTSLNRKTKTELPSCREKDGAAVVWSARFWLDPAGTLPRPQIADGPKRALTHWRTKRSRRTPRVDSQSDTQTVVMRSRRSDCASAHDIWRRAPGNADAGITRAETSNYINVLRDIVVHANFTITGRANGDTRWLTLIPSRRETNSAKAKKINKPDDRVQPDRPTDRRTRTRSALYGATADSNRFSMWSRGRS</sequence>
<accession>A0A4C1ZL12</accession>
<dbReference type="AlphaFoldDB" id="A0A4C1ZL12"/>
<evidence type="ECO:0000313" key="2">
    <source>
        <dbReference type="EMBL" id="GBP87297.1"/>
    </source>
</evidence>
<evidence type="ECO:0000313" key="3">
    <source>
        <dbReference type="Proteomes" id="UP000299102"/>
    </source>
</evidence>
<dbReference type="EMBL" id="BGZK01001850">
    <property type="protein sequence ID" value="GBP87297.1"/>
    <property type="molecule type" value="Genomic_DNA"/>
</dbReference>
<proteinExistence type="predicted"/>
<name>A0A4C1ZL12_EUMVA</name>